<keyword evidence="1" id="KW-1133">Transmembrane helix</keyword>
<dbReference type="RefSeq" id="WP_388014056.1">
    <property type="nucleotide sequence ID" value="NZ_JBHUDT010000001.1"/>
</dbReference>
<evidence type="ECO:0000256" key="1">
    <source>
        <dbReference type="SAM" id="Phobius"/>
    </source>
</evidence>
<name>A0ABW5JQS4_9FLAO</name>
<keyword evidence="1" id="KW-0472">Membrane</keyword>
<feature type="transmembrane region" description="Helical" evidence="1">
    <location>
        <begin position="6"/>
        <end position="22"/>
    </location>
</feature>
<sequence>MLLTITISISVLVTINFLLLKFSSNKTNSTAKVNKKPIVFKPAIVLKQESEKLAPTGS</sequence>
<comment type="caution">
    <text evidence="2">The sequence shown here is derived from an EMBL/GenBank/DDBJ whole genome shotgun (WGS) entry which is preliminary data.</text>
</comment>
<proteinExistence type="predicted"/>
<protein>
    <submittedName>
        <fullName evidence="2">Uncharacterized protein</fullName>
    </submittedName>
</protein>
<evidence type="ECO:0000313" key="3">
    <source>
        <dbReference type="Proteomes" id="UP001597441"/>
    </source>
</evidence>
<dbReference type="Proteomes" id="UP001597441">
    <property type="component" value="Unassembled WGS sequence"/>
</dbReference>
<keyword evidence="3" id="KW-1185">Reference proteome</keyword>
<reference evidence="3" key="1">
    <citation type="journal article" date="2019" name="Int. J. Syst. Evol. Microbiol.">
        <title>The Global Catalogue of Microorganisms (GCM) 10K type strain sequencing project: providing services to taxonomists for standard genome sequencing and annotation.</title>
        <authorList>
            <consortium name="The Broad Institute Genomics Platform"/>
            <consortium name="The Broad Institute Genome Sequencing Center for Infectious Disease"/>
            <person name="Wu L."/>
            <person name="Ma J."/>
        </authorList>
    </citation>
    <scope>NUCLEOTIDE SEQUENCE [LARGE SCALE GENOMIC DNA]</scope>
    <source>
        <strain evidence="3">KCTC 42903</strain>
    </source>
</reference>
<dbReference type="EMBL" id="JBHULK010000001">
    <property type="protein sequence ID" value="MFD2534121.1"/>
    <property type="molecule type" value="Genomic_DNA"/>
</dbReference>
<gene>
    <name evidence="2" type="ORF">ACFSQS_03305</name>
</gene>
<accession>A0ABW5JQS4</accession>
<organism evidence="2 3">
    <name type="scientific">Gelatiniphilus marinus</name>
    <dbReference type="NCBI Taxonomy" id="1759464"/>
    <lineage>
        <taxon>Bacteria</taxon>
        <taxon>Pseudomonadati</taxon>
        <taxon>Bacteroidota</taxon>
        <taxon>Flavobacteriia</taxon>
        <taxon>Flavobacteriales</taxon>
        <taxon>Flavobacteriaceae</taxon>
        <taxon>Gelatiniphilus</taxon>
    </lineage>
</organism>
<keyword evidence="1" id="KW-0812">Transmembrane</keyword>
<evidence type="ECO:0000313" key="2">
    <source>
        <dbReference type="EMBL" id="MFD2534121.1"/>
    </source>
</evidence>